<dbReference type="AlphaFoldDB" id="A0A1E5E3D1"/>
<dbReference type="GO" id="GO:0015940">
    <property type="term" value="P:pantothenate biosynthetic process"/>
    <property type="evidence" value="ECO:0007669"/>
    <property type="project" value="UniProtKB-UniPathway"/>
</dbReference>
<proteinExistence type="inferred from homology"/>
<dbReference type="InterPro" id="IPR050838">
    <property type="entry name" value="Ketopantoate_reductase"/>
</dbReference>
<comment type="function">
    <text evidence="10">Catalyzes the NADPH-dependent reduction of ketopantoate into pantoic acid.</text>
</comment>
<dbReference type="InterPro" id="IPR008927">
    <property type="entry name" value="6-PGluconate_DH-like_C_sf"/>
</dbReference>
<dbReference type="InterPro" id="IPR013332">
    <property type="entry name" value="KPR_N"/>
</dbReference>
<dbReference type="Gene3D" id="1.10.1040.10">
    <property type="entry name" value="N-(1-d-carboxylethyl)-l-norvaline Dehydrogenase, domain 2"/>
    <property type="match status" value="1"/>
</dbReference>
<keyword evidence="5 10" id="KW-0566">Pantothenate biosynthesis</keyword>
<name>A0A1E5E3D1_9VIBR</name>
<dbReference type="GO" id="GO:0008677">
    <property type="term" value="F:2-dehydropantoate 2-reductase activity"/>
    <property type="evidence" value="ECO:0007669"/>
    <property type="project" value="UniProtKB-EC"/>
</dbReference>
<dbReference type="Proteomes" id="UP000094070">
    <property type="component" value="Unassembled WGS sequence"/>
</dbReference>
<evidence type="ECO:0000259" key="12">
    <source>
        <dbReference type="Pfam" id="PF08546"/>
    </source>
</evidence>
<evidence type="ECO:0000256" key="6">
    <source>
        <dbReference type="ARBA" id="ARBA00022857"/>
    </source>
</evidence>
<dbReference type="SUPFAM" id="SSF48179">
    <property type="entry name" value="6-phosphogluconate dehydrogenase C-terminal domain-like"/>
    <property type="match status" value="1"/>
</dbReference>
<dbReference type="InterPro" id="IPR013328">
    <property type="entry name" value="6PGD_dom2"/>
</dbReference>
<accession>A0A1E5E3D1</accession>
<dbReference type="GO" id="GO:0005737">
    <property type="term" value="C:cytoplasm"/>
    <property type="evidence" value="ECO:0007669"/>
    <property type="project" value="TreeGrafter"/>
</dbReference>
<dbReference type="PANTHER" id="PTHR43765">
    <property type="entry name" value="2-DEHYDROPANTOATE 2-REDUCTASE-RELATED"/>
    <property type="match status" value="1"/>
</dbReference>
<keyword evidence="7 10" id="KW-0560">Oxidoreductase</keyword>
<gene>
    <name evidence="13" type="ORF">A1QC_07050</name>
</gene>
<comment type="similarity">
    <text evidence="2 10">Belongs to the ketopantoate reductase family.</text>
</comment>
<keyword evidence="14" id="KW-1185">Reference proteome</keyword>
<evidence type="ECO:0000256" key="1">
    <source>
        <dbReference type="ARBA" id="ARBA00004994"/>
    </source>
</evidence>
<dbReference type="PANTHER" id="PTHR43765:SF2">
    <property type="entry name" value="2-DEHYDROPANTOATE 2-REDUCTASE"/>
    <property type="match status" value="1"/>
</dbReference>
<dbReference type="InterPro" id="IPR013752">
    <property type="entry name" value="KPA_reductase"/>
</dbReference>
<dbReference type="UniPathway" id="UPA00028">
    <property type="reaction ID" value="UER00004"/>
</dbReference>
<reference evidence="13 14" key="1">
    <citation type="journal article" date="2012" name="Science">
        <title>Ecological populations of bacteria act as socially cohesive units of antibiotic production and resistance.</title>
        <authorList>
            <person name="Cordero O.X."/>
            <person name="Wildschutte H."/>
            <person name="Kirkup B."/>
            <person name="Proehl S."/>
            <person name="Ngo L."/>
            <person name="Hussain F."/>
            <person name="Le Roux F."/>
            <person name="Mincer T."/>
            <person name="Polz M.F."/>
        </authorList>
    </citation>
    <scope>NUCLEOTIDE SEQUENCE [LARGE SCALE GENOMIC DNA]</scope>
    <source>
        <strain evidence="13 14">1S-45</strain>
    </source>
</reference>
<evidence type="ECO:0000256" key="5">
    <source>
        <dbReference type="ARBA" id="ARBA00022655"/>
    </source>
</evidence>
<evidence type="ECO:0000259" key="11">
    <source>
        <dbReference type="Pfam" id="PF02558"/>
    </source>
</evidence>
<protein>
    <recommendedName>
        <fullName evidence="4 10">2-dehydropantoate 2-reductase</fullName>
        <ecNumber evidence="3 10">1.1.1.169</ecNumber>
    </recommendedName>
    <alternativeName>
        <fullName evidence="8 10">Ketopantoate reductase</fullName>
    </alternativeName>
</protein>
<comment type="catalytic activity">
    <reaction evidence="9 10">
        <text>(R)-pantoate + NADP(+) = 2-dehydropantoate + NADPH + H(+)</text>
        <dbReference type="Rhea" id="RHEA:16233"/>
        <dbReference type="ChEBI" id="CHEBI:11561"/>
        <dbReference type="ChEBI" id="CHEBI:15378"/>
        <dbReference type="ChEBI" id="CHEBI:15980"/>
        <dbReference type="ChEBI" id="CHEBI:57783"/>
        <dbReference type="ChEBI" id="CHEBI:58349"/>
        <dbReference type="EC" id="1.1.1.169"/>
    </reaction>
</comment>
<evidence type="ECO:0000256" key="8">
    <source>
        <dbReference type="ARBA" id="ARBA00032024"/>
    </source>
</evidence>
<dbReference type="Pfam" id="PF08546">
    <property type="entry name" value="ApbA_C"/>
    <property type="match status" value="1"/>
</dbReference>
<dbReference type="Pfam" id="PF02558">
    <property type="entry name" value="ApbA"/>
    <property type="match status" value="1"/>
</dbReference>
<dbReference type="GO" id="GO:0050661">
    <property type="term" value="F:NADP binding"/>
    <property type="evidence" value="ECO:0007669"/>
    <property type="project" value="TreeGrafter"/>
</dbReference>
<dbReference type="STRING" id="1188252.A1QC_07050"/>
<keyword evidence="6 10" id="KW-0521">NADP</keyword>
<evidence type="ECO:0000313" key="14">
    <source>
        <dbReference type="Proteomes" id="UP000094070"/>
    </source>
</evidence>
<evidence type="ECO:0000256" key="7">
    <source>
        <dbReference type="ARBA" id="ARBA00023002"/>
    </source>
</evidence>
<sequence length="297" mass="33132">MKIGIVGLGAIGSLWAVKCHQNDHQVVGFTRSQVTETLSIQLDDSQPIRIKANDYHALQQCQLLLVTVKSTQVTTALEPLHAFLNKDTPIIFLHNGMGAVDALDDKWHKNPLLLATTTQAAFRPIKNQVNHTGAGQTLIGPSLFTSSFNLAKIKDLIVELDSVLPRVKWCDDIHNALWNKLIINCVINPLTAIHQCRNGELASDKFKAQISWLIDEICQVISAEKIEISHQDLVDNVYRVIQSTAQNFSSMNQDIAHHRATEIDFITGYLMRTANKHGLTLPHNQALMEQIKALQTN</sequence>
<dbReference type="InterPro" id="IPR036291">
    <property type="entry name" value="NAD(P)-bd_dom_sf"/>
</dbReference>
<evidence type="ECO:0000256" key="9">
    <source>
        <dbReference type="ARBA" id="ARBA00048793"/>
    </source>
</evidence>
<dbReference type="NCBIfam" id="TIGR00745">
    <property type="entry name" value="apbA_panE"/>
    <property type="match status" value="1"/>
</dbReference>
<evidence type="ECO:0000256" key="10">
    <source>
        <dbReference type="RuleBase" id="RU362068"/>
    </source>
</evidence>
<comment type="pathway">
    <text evidence="1 10">Cofactor biosynthesis; (R)-pantothenate biosynthesis; (R)-pantoate from 3-methyl-2-oxobutanoate: step 2/2.</text>
</comment>
<dbReference type="SUPFAM" id="SSF51735">
    <property type="entry name" value="NAD(P)-binding Rossmann-fold domains"/>
    <property type="match status" value="1"/>
</dbReference>
<feature type="domain" description="Ketopantoate reductase N-terminal" evidence="11">
    <location>
        <begin position="3"/>
        <end position="141"/>
    </location>
</feature>
<evidence type="ECO:0000256" key="3">
    <source>
        <dbReference type="ARBA" id="ARBA00013014"/>
    </source>
</evidence>
<dbReference type="EMBL" id="AJYK02000048">
    <property type="protein sequence ID" value="OEF26305.1"/>
    <property type="molecule type" value="Genomic_DNA"/>
</dbReference>
<evidence type="ECO:0000256" key="4">
    <source>
        <dbReference type="ARBA" id="ARBA00019465"/>
    </source>
</evidence>
<organism evidence="13 14">
    <name type="scientific">Vibrio rumoiensis 1S-45</name>
    <dbReference type="NCBI Taxonomy" id="1188252"/>
    <lineage>
        <taxon>Bacteria</taxon>
        <taxon>Pseudomonadati</taxon>
        <taxon>Pseudomonadota</taxon>
        <taxon>Gammaproteobacteria</taxon>
        <taxon>Vibrionales</taxon>
        <taxon>Vibrionaceae</taxon>
        <taxon>Vibrio</taxon>
    </lineage>
</organism>
<dbReference type="RefSeq" id="WP_017025654.1">
    <property type="nucleotide sequence ID" value="NZ_AJYK02000048.1"/>
</dbReference>
<dbReference type="Gene3D" id="3.40.50.720">
    <property type="entry name" value="NAD(P)-binding Rossmann-like Domain"/>
    <property type="match status" value="1"/>
</dbReference>
<dbReference type="EC" id="1.1.1.169" evidence="3 10"/>
<dbReference type="OrthoDB" id="6530772at2"/>
<comment type="caution">
    <text evidence="13">The sequence shown here is derived from an EMBL/GenBank/DDBJ whole genome shotgun (WGS) entry which is preliminary data.</text>
</comment>
<dbReference type="eggNOG" id="COG1893">
    <property type="taxonomic scope" value="Bacteria"/>
</dbReference>
<feature type="domain" description="Ketopantoate reductase C-terminal" evidence="12">
    <location>
        <begin position="172"/>
        <end position="295"/>
    </location>
</feature>
<evidence type="ECO:0000313" key="13">
    <source>
        <dbReference type="EMBL" id="OEF26305.1"/>
    </source>
</evidence>
<dbReference type="InterPro" id="IPR003710">
    <property type="entry name" value="ApbA"/>
</dbReference>
<evidence type="ECO:0000256" key="2">
    <source>
        <dbReference type="ARBA" id="ARBA00007870"/>
    </source>
</evidence>